<evidence type="ECO:0000313" key="1">
    <source>
        <dbReference type="EMBL" id="KAK1860422.1"/>
    </source>
</evidence>
<dbReference type="Proteomes" id="UP000798662">
    <property type="component" value="Chromosome 1"/>
</dbReference>
<dbReference type="EMBL" id="CM020618">
    <property type="protein sequence ID" value="KAK1860422.1"/>
    <property type="molecule type" value="Genomic_DNA"/>
</dbReference>
<keyword evidence="2" id="KW-1185">Reference proteome</keyword>
<proteinExistence type="predicted"/>
<gene>
    <name evidence="1" type="ORF">I4F81_003011</name>
</gene>
<accession>A0ACC3BRD5</accession>
<sequence>MVLVMDELNKLGPEAGGSDVGMALDADARELVRSEACRLASTSGNSSAVFTSLDQRLCSAVHKKLPAMLTLPDPSSGELYKMVAIKDLSSPELRVYVDHVLAAVVLQETVRRDDVIPPGAADVRRSCASPRKEGVLGIAKRRYVERHNAVLNARWDLFGRQGFITVSAVDSFEPDVIPLSLVSILNHPGMQASPMMQAVGKLVDVALMAGEAAIVGTDIDKGFVDALEIVGVGAVGTSDGATDEAKGVDDKAVASTDKNHEDKDDEGAGAGTPTALRMSLEREWTGSSSWTSPYLATIL</sequence>
<evidence type="ECO:0000313" key="2">
    <source>
        <dbReference type="Proteomes" id="UP000798662"/>
    </source>
</evidence>
<reference evidence="1" key="1">
    <citation type="submission" date="2019-11" db="EMBL/GenBank/DDBJ databases">
        <title>Nori genome reveals adaptations in red seaweeds to the harsh intertidal environment.</title>
        <authorList>
            <person name="Wang D."/>
            <person name="Mao Y."/>
        </authorList>
    </citation>
    <scope>NUCLEOTIDE SEQUENCE</scope>
    <source>
        <tissue evidence="1">Gametophyte</tissue>
    </source>
</reference>
<protein>
    <submittedName>
        <fullName evidence="1">Uncharacterized protein</fullName>
    </submittedName>
</protein>
<organism evidence="1 2">
    <name type="scientific">Pyropia yezoensis</name>
    <name type="common">Susabi-nori</name>
    <name type="synonym">Porphyra yezoensis</name>
    <dbReference type="NCBI Taxonomy" id="2788"/>
    <lineage>
        <taxon>Eukaryota</taxon>
        <taxon>Rhodophyta</taxon>
        <taxon>Bangiophyceae</taxon>
        <taxon>Bangiales</taxon>
        <taxon>Bangiaceae</taxon>
        <taxon>Pyropia</taxon>
    </lineage>
</organism>
<comment type="caution">
    <text evidence="1">The sequence shown here is derived from an EMBL/GenBank/DDBJ whole genome shotgun (WGS) entry which is preliminary data.</text>
</comment>
<name>A0ACC3BRD5_PYRYE</name>